<dbReference type="AlphaFoldDB" id="A0A0P9D6P5"/>
<keyword evidence="1" id="KW-0547">Nucleotide-binding</keyword>
<dbReference type="PANTHER" id="PTHR42708:SF1">
    <property type="entry name" value="GLIDING MOTILITY PROTEIN MGLA"/>
    <property type="match status" value="1"/>
</dbReference>
<dbReference type="GO" id="GO:0005525">
    <property type="term" value="F:GTP binding"/>
    <property type="evidence" value="ECO:0007669"/>
    <property type="project" value="UniProtKB-KW"/>
</dbReference>
<dbReference type="CDD" id="cd00882">
    <property type="entry name" value="Ras_like_GTPase"/>
    <property type="match status" value="1"/>
</dbReference>
<organism evidence="3 4">
    <name type="scientific">Kouleothrix aurantiaca</name>
    <dbReference type="NCBI Taxonomy" id="186479"/>
    <lineage>
        <taxon>Bacteria</taxon>
        <taxon>Bacillati</taxon>
        <taxon>Chloroflexota</taxon>
        <taxon>Chloroflexia</taxon>
        <taxon>Chloroflexales</taxon>
        <taxon>Roseiflexineae</taxon>
        <taxon>Roseiflexaceae</taxon>
        <taxon>Kouleothrix</taxon>
    </lineage>
</organism>
<sequence>MALINVATREIHCKVVYYGPGMGGKTSNLQYIHTQVPKEAKGDLLSIATETERTLFFDFLPLDLGTVGPKDRKFQVRFHLYTVPGQVLYERTRTAVLNGADGVVFVADSQKHKMEENLKSLRELANNITKNLGKNFRDFPIVLQYNKRDLKNVATVEEMDRYLNPPTVNLGWQRYGAVAYTGEGVLDTLKAISKLVISKL</sequence>
<keyword evidence="2" id="KW-0342">GTP-binding</keyword>
<dbReference type="InterPro" id="IPR052705">
    <property type="entry name" value="Gliding_Motility_GTPase"/>
</dbReference>
<evidence type="ECO:0000313" key="4">
    <source>
        <dbReference type="Proteomes" id="UP000050509"/>
    </source>
</evidence>
<evidence type="ECO:0000256" key="2">
    <source>
        <dbReference type="ARBA" id="ARBA00023134"/>
    </source>
</evidence>
<dbReference type="Proteomes" id="UP000050509">
    <property type="component" value="Unassembled WGS sequence"/>
</dbReference>
<dbReference type="Pfam" id="PF00025">
    <property type="entry name" value="Arf"/>
    <property type="match status" value="1"/>
</dbReference>
<dbReference type="SUPFAM" id="SSF52540">
    <property type="entry name" value="P-loop containing nucleoside triphosphate hydrolases"/>
    <property type="match status" value="1"/>
</dbReference>
<evidence type="ECO:0000256" key="1">
    <source>
        <dbReference type="ARBA" id="ARBA00022741"/>
    </source>
</evidence>
<dbReference type="PANTHER" id="PTHR42708">
    <property type="entry name" value="ATP/GTP-BINDING PROTEIN-RELATED"/>
    <property type="match status" value="1"/>
</dbReference>
<gene>
    <name evidence="3" type="ORF">SE17_09500</name>
</gene>
<name>A0A0P9D6P5_9CHLR</name>
<dbReference type="PATRIC" id="fig|186479.3.peg.5096"/>
<comment type="caution">
    <text evidence="3">The sequence shown here is derived from an EMBL/GenBank/DDBJ whole genome shotgun (WGS) entry which is preliminary data.</text>
</comment>
<evidence type="ECO:0000313" key="3">
    <source>
        <dbReference type="EMBL" id="KPV53465.1"/>
    </source>
</evidence>
<dbReference type="GO" id="GO:0003924">
    <property type="term" value="F:GTPase activity"/>
    <property type="evidence" value="ECO:0007669"/>
    <property type="project" value="InterPro"/>
</dbReference>
<protein>
    <submittedName>
        <fullName evidence="3">Gliding-motility protein MglA</fullName>
    </submittedName>
</protein>
<dbReference type="EMBL" id="LJCR01000251">
    <property type="protein sequence ID" value="KPV53465.1"/>
    <property type="molecule type" value="Genomic_DNA"/>
</dbReference>
<dbReference type="InterPro" id="IPR027417">
    <property type="entry name" value="P-loop_NTPase"/>
</dbReference>
<accession>A0A0P9D6P5</accession>
<dbReference type="InterPro" id="IPR006689">
    <property type="entry name" value="Small_GTPase_ARF/SAR"/>
</dbReference>
<reference evidence="3 4" key="1">
    <citation type="submission" date="2015-09" db="EMBL/GenBank/DDBJ databases">
        <title>Draft genome sequence of Kouleothrix aurantiaca JCM 19913.</title>
        <authorList>
            <person name="Hemp J."/>
        </authorList>
    </citation>
    <scope>NUCLEOTIDE SEQUENCE [LARGE SCALE GENOMIC DNA]</scope>
    <source>
        <strain evidence="3 4">COM-B</strain>
    </source>
</reference>
<keyword evidence="4" id="KW-1185">Reference proteome</keyword>
<proteinExistence type="predicted"/>
<dbReference type="Gene3D" id="3.40.50.300">
    <property type="entry name" value="P-loop containing nucleotide triphosphate hydrolases"/>
    <property type="match status" value="1"/>
</dbReference>